<dbReference type="Gene3D" id="3.90.1720.10">
    <property type="entry name" value="endopeptidase domain like (from Nostoc punctiforme)"/>
    <property type="match status" value="1"/>
</dbReference>
<proteinExistence type="inferred from homology"/>
<dbReference type="RefSeq" id="WP_037906818.1">
    <property type="nucleotide sequence ID" value="NZ_JEMU01000005.1"/>
</dbReference>
<gene>
    <name evidence="6" type="ORF">PM02_07375</name>
</gene>
<evidence type="ECO:0000256" key="4">
    <source>
        <dbReference type="ARBA" id="ARBA00022807"/>
    </source>
</evidence>
<evidence type="ECO:0000259" key="5">
    <source>
        <dbReference type="PROSITE" id="PS51935"/>
    </source>
</evidence>
<dbReference type="Proteomes" id="UP000027337">
    <property type="component" value="Unassembled WGS sequence"/>
</dbReference>
<evidence type="ECO:0000256" key="2">
    <source>
        <dbReference type="ARBA" id="ARBA00022670"/>
    </source>
</evidence>
<dbReference type="AlphaFoldDB" id="A0A061SVK8"/>
<dbReference type="InterPro" id="IPR051794">
    <property type="entry name" value="PG_Endopeptidase_C40"/>
</dbReference>
<organism evidence="6 7">
    <name type="scientific">Sulfitobacter mediterraneus</name>
    <dbReference type="NCBI Taxonomy" id="83219"/>
    <lineage>
        <taxon>Bacteria</taxon>
        <taxon>Pseudomonadati</taxon>
        <taxon>Pseudomonadota</taxon>
        <taxon>Alphaproteobacteria</taxon>
        <taxon>Rhodobacterales</taxon>
        <taxon>Roseobacteraceae</taxon>
        <taxon>Sulfitobacter</taxon>
    </lineage>
</organism>
<keyword evidence="7" id="KW-1185">Reference proteome</keyword>
<dbReference type="eggNOG" id="COG0791">
    <property type="taxonomic scope" value="Bacteria"/>
</dbReference>
<evidence type="ECO:0000256" key="1">
    <source>
        <dbReference type="ARBA" id="ARBA00007074"/>
    </source>
</evidence>
<dbReference type="GO" id="GO:0006508">
    <property type="term" value="P:proteolysis"/>
    <property type="evidence" value="ECO:0007669"/>
    <property type="project" value="UniProtKB-KW"/>
</dbReference>
<dbReference type="PANTHER" id="PTHR47359:SF3">
    <property type="entry name" value="NLP_P60 DOMAIN-CONTAINING PROTEIN-RELATED"/>
    <property type="match status" value="1"/>
</dbReference>
<protein>
    <recommendedName>
        <fullName evidence="5">NlpC/P60 domain-containing protein</fullName>
    </recommendedName>
</protein>
<keyword evidence="4" id="KW-0788">Thiol protease</keyword>
<dbReference type="Gene3D" id="2.30.30.40">
    <property type="entry name" value="SH3 Domains"/>
    <property type="match status" value="1"/>
</dbReference>
<dbReference type="Pfam" id="PF18348">
    <property type="entry name" value="SH3_16"/>
    <property type="match status" value="1"/>
</dbReference>
<evidence type="ECO:0000313" key="6">
    <source>
        <dbReference type="EMBL" id="KAJ03634.1"/>
    </source>
</evidence>
<keyword evidence="3" id="KW-0378">Hydrolase</keyword>
<reference evidence="6 7" key="1">
    <citation type="journal article" date="2014" name="Genome Announc.">
        <title>Draft Genome Sequences of Two Isolates of the Roseobacter Group, Sulfitobacter sp. Strains 3SOLIMAR09 and 1FIGIMAR09, from Harbors of Mallorca Island (Mediterranean Sea).</title>
        <authorList>
            <person name="Mas-Llado M."/>
            <person name="Pina-Villalonga J.M."/>
            <person name="Brunet-Galmes I."/>
            <person name="Nogales B."/>
            <person name="Bosch R."/>
        </authorList>
    </citation>
    <scope>NUCLEOTIDE SEQUENCE [LARGE SCALE GENOMIC DNA]</scope>
    <source>
        <strain evidence="6 7">1FIGIMAR09</strain>
    </source>
</reference>
<dbReference type="SUPFAM" id="SSF54001">
    <property type="entry name" value="Cysteine proteinases"/>
    <property type="match status" value="1"/>
</dbReference>
<evidence type="ECO:0000256" key="3">
    <source>
        <dbReference type="ARBA" id="ARBA00022801"/>
    </source>
</evidence>
<dbReference type="InterPro" id="IPR041382">
    <property type="entry name" value="SH3_16"/>
</dbReference>
<dbReference type="GO" id="GO:0008234">
    <property type="term" value="F:cysteine-type peptidase activity"/>
    <property type="evidence" value="ECO:0007669"/>
    <property type="project" value="UniProtKB-KW"/>
</dbReference>
<dbReference type="STRING" id="83219.PM02_07375"/>
<keyword evidence="2" id="KW-0645">Protease</keyword>
<dbReference type="EMBL" id="JEMU01000005">
    <property type="protein sequence ID" value="KAJ03634.1"/>
    <property type="molecule type" value="Genomic_DNA"/>
</dbReference>
<dbReference type="InterPro" id="IPR038765">
    <property type="entry name" value="Papain-like_cys_pep_sf"/>
</dbReference>
<name>A0A061SVK8_9RHOB</name>
<dbReference type="Pfam" id="PF00877">
    <property type="entry name" value="NLPC_P60"/>
    <property type="match status" value="1"/>
</dbReference>
<accession>A0A061SVK8</accession>
<dbReference type="InterPro" id="IPR000064">
    <property type="entry name" value="NLP_P60_dom"/>
</dbReference>
<sequence>MTDRRITPDPDKSSRADPAQIAVSVADLRRTPDGPRDRQLIYGDAVTVLGDAGGWRYVQSAKDGYCGYVQGQTLGPLQDASHHITSPATHAYEAANFKSADLISLSFGSRVMVTAIEGDFAQTSLGYIPFNHLAPLDTIHSDPAEIAARFLGTPYLWGGNSRWGIDCSGLVQAALLACGMPCPADSDQQATLGHATNEAYQRNDLLFWKGHVAIVSDPHTILHANAGAMSTVYEPIDDAIKRIEAQGDGPVTGHRRL</sequence>
<feature type="domain" description="NlpC/P60" evidence="5">
    <location>
        <begin position="137"/>
        <end position="257"/>
    </location>
</feature>
<comment type="caution">
    <text evidence="6">The sequence shown here is derived from an EMBL/GenBank/DDBJ whole genome shotgun (WGS) entry which is preliminary data.</text>
</comment>
<dbReference type="PANTHER" id="PTHR47359">
    <property type="entry name" value="PEPTIDOGLYCAN DL-ENDOPEPTIDASE CWLO"/>
    <property type="match status" value="1"/>
</dbReference>
<comment type="similarity">
    <text evidence="1">Belongs to the peptidase C40 family.</text>
</comment>
<evidence type="ECO:0000313" key="7">
    <source>
        <dbReference type="Proteomes" id="UP000027337"/>
    </source>
</evidence>
<dbReference type="PROSITE" id="PS51935">
    <property type="entry name" value="NLPC_P60"/>
    <property type="match status" value="1"/>
</dbReference>